<feature type="compositionally biased region" description="Pro residues" evidence="1">
    <location>
        <begin position="63"/>
        <end position="72"/>
    </location>
</feature>
<evidence type="ECO:0000313" key="3">
    <source>
        <dbReference type="EMBL" id="GGB17180.1"/>
    </source>
</evidence>
<feature type="transmembrane region" description="Helical" evidence="2">
    <location>
        <begin position="199"/>
        <end position="223"/>
    </location>
</feature>
<dbReference type="AlphaFoldDB" id="A0A916SUY8"/>
<feature type="region of interest" description="Disordered" evidence="1">
    <location>
        <begin position="1"/>
        <end position="101"/>
    </location>
</feature>
<feature type="compositionally biased region" description="Basic and acidic residues" evidence="1">
    <location>
        <begin position="31"/>
        <end position="40"/>
    </location>
</feature>
<gene>
    <name evidence="3" type="ORF">GCM10011492_03710</name>
</gene>
<accession>A0A916SUY8</accession>
<feature type="compositionally biased region" description="Low complexity" evidence="1">
    <location>
        <begin position="45"/>
        <end position="62"/>
    </location>
</feature>
<sequence length="272" mass="28071">MTDDENDRTQEIRRDGDRYSSPDQGGSAGPEPRRGGRDDTAVFDAPAGGAPSAGPFAQGARPAPGPQDPGRPPQQAGAYPPAGGGYRPPPQAQSYGAPMVPTDRGSGGFPAAIIAAVVATLLAVATSFGAYQILKEHSSIDSRKVPGFVTYRMNMLPWPSGRGGDLTTAFVVGALIVLVVTLLLMMASAMSTRAGNGGFALFLAAWMATVLAGAIAEPVVGVIARQGSYPTGMWQNDISNGVLWGVLFGWIAALVLLIVHAMRRKGGAGRVA</sequence>
<keyword evidence="2" id="KW-1133">Transmembrane helix</keyword>
<reference evidence="3" key="1">
    <citation type="journal article" date="2014" name="Int. J. Syst. Evol. Microbiol.">
        <title>Complete genome sequence of Corynebacterium casei LMG S-19264T (=DSM 44701T), isolated from a smear-ripened cheese.</title>
        <authorList>
            <consortium name="US DOE Joint Genome Institute (JGI-PGF)"/>
            <person name="Walter F."/>
            <person name="Albersmeier A."/>
            <person name="Kalinowski J."/>
            <person name="Ruckert C."/>
        </authorList>
    </citation>
    <scope>NUCLEOTIDE SEQUENCE</scope>
    <source>
        <strain evidence="3">CGMCC 1.15085</strain>
    </source>
</reference>
<comment type="caution">
    <text evidence="3">The sequence shown here is derived from an EMBL/GenBank/DDBJ whole genome shotgun (WGS) entry which is preliminary data.</text>
</comment>
<keyword evidence="4" id="KW-1185">Reference proteome</keyword>
<feature type="compositionally biased region" description="Basic and acidic residues" evidence="1">
    <location>
        <begin position="7"/>
        <end position="20"/>
    </location>
</feature>
<evidence type="ECO:0000256" key="2">
    <source>
        <dbReference type="SAM" id="Phobius"/>
    </source>
</evidence>
<proteinExistence type="predicted"/>
<evidence type="ECO:0000313" key="4">
    <source>
        <dbReference type="Proteomes" id="UP000636793"/>
    </source>
</evidence>
<organism evidence="3 4">
    <name type="scientific">Flexivirga endophytica</name>
    <dbReference type="NCBI Taxonomy" id="1849103"/>
    <lineage>
        <taxon>Bacteria</taxon>
        <taxon>Bacillati</taxon>
        <taxon>Actinomycetota</taxon>
        <taxon>Actinomycetes</taxon>
        <taxon>Micrococcales</taxon>
        <taxon>Dermacoccaceae</taxon>
        <taxon>Flexivirga</taxon>
    </lineage>
</organism>
<evidence type="ECO:0000256" key="1">
    <source>
        <dbReference type="SAM" id="MobiDB-lite"/>
    </source>
</evidence>
<dbReference type="Proteomes" id="UP000636793">
    <property type="component" value="Unassembled WGS sequence"/>
</dbReference>
<dbReference type="EMBL" id="BMHI01000001">
    <property type="protein sequence ID" value="GGB17180.1"/>
    <property type="molecule type" value="Genomic_DNA"/>
</dbReference>
<feature type="transmembrane region" description="Helical" evidence="2">
    <location>
        <begin position="109"/>
        <end position="134"/>
    </location>
</feature>
<keyword evidence="2" id="KW-0812">Transmembrane</keyword>
<keyword evidence="2" id="KW-0472">Membrane</keyword>
<reference evidence="3" key="2">
    <citation type="submission" date="2020-09" db="EMBL/GenBank/DDBJ databases">
        <authorList>
            <person name="Sun Q."/>
            <person name="Zhou Y."/>
        </authorList>
    </citation>
    <scope>NUCLEOTIDE SEQUENCE</scope>
    <source>
        <strain evidence="3">CGMCC 1.15085</strain>
    </source>
</reference>
<dbReference type="RefSeq" id="WP_188835256.1">
    <property type="nucleotide sequence ID" value="NZ_BMHI01000001.1"/>
</dbReference>
<name>A0A916SUY8_9MICO</name>
<feature type="transmembrane region" description="Helical" evidence="2">
    <location>
        <begin position="243"/>
        <end position="262"/>
    </location>
</feature>
<feature type="transmembrane region" description="Helical" evidence="2">
    <location>
        <begin position="166"/>
        <end position="187"/>
    </location>
</feature>
<protein>
    <submittedName>
        <fullName evidence="3">Uncharacterized protein</fullName>
    </submittedName>
</protein>